<dbReference type="Proteomes" id="UP000016536">
    <property type="component" value="Unassembled WGS sequence"/>
</dbReference>
<name>U1QCN6_9ACTO</name>
<dbReference type="EMBL" id="AWSE01000016">
    <property type="protein sequence ID" value="ERH25535.1"/>
    <property type="molecule type" value="Genomic_DNA"/>
</dbReference>
<gene>
    <name evidence="1" type="ORF">HMPREF1979_00415</name>
</gene>
<evidence type="ECO:0000313" key="2">
    <source>
        <dbReference type="Proteomes" id="UP000016536"/>
    </source>
</evidence>
<sequence>MTLTHLENGGWTLADLRRLSVHELDEENGTLLDEALHSTSPVPLSPLIESAIESGMIVDSSNITNP</sequence>
<dbReference type="PATRIC" id="fig|1321818.3.peg.350"/>
<comment type="caution">
    <text evidence="1">The sequence shown here is derived from an EMBL/GenBank/DDBJ whole genome shotgun (WGS) entry which is preliminary data.</text>
</comment>
<organism evidence="1 2">
    <name type="scientific">Actinomyces johnsonii F0542</name>
    <dbReference type="NCBI Taxonomy" id="1321818"/>
    <lineage>
        <taxon>Bacteria</taxon>
        <taxon>Bacillati</taxon>
        <taxon>Actinomycetota</taxon>
        <taxon>Actinomycetes</taxon>
        <taxon>Actinomycetales</taxon>
        <taxon>Actinomycetaceae</taxon>
        <taxon>Actinomyces</taxon>
    </lineage>
</organism>
<dbReference type="AlphaFoldDB" id="U1QCN6"/>
<dbReference type="HOGENOM" id="CLU_2730892_0_0_11"/>
<dbReference type="NCBIfam" id="NF038044">
    <property type="entry name" value="act_def_assoc_B"/>
    <property type="match status" value="1"/>
</dbReference>
<proteinExistence type="predicted"/>
<reference evidence="1 2" key="1">
    <citation type="submission" date="2013-08" db="EMBL/GenBank/DDBJ databases">
        <authorList>
            <person name="Weinstock G."/>
            <person name="Sodergren E."/>
            <person name="Wylie T."/>
            <person name="Fulton L."/>
            <person name="Fulton R."/>
            <person name="Fronick C."/>
            <person name="O'Laughlin M."/>
            <person name="Godfrey J."/>
            <person name="Miner T."/>
            <person name="Herter B."/>
            <person name="Appelbaum E."/>
            <person name="Cordes M."/>
            <person name="Lek S."/>
            <person name="Wollam A."/>
            <person name="Pepin K.H."/>
            <person name="Palsikar V.B."/>
            <person name="Mitreva M."/>
            <person name="Wilson R.K."/>
        </authorList>
    </citation>
    <scope>NUCLEOTIDE SEQUENCE [LARGE SCALE GENOMIC DNA]</scope>
    <source>
        <strain evidence="1 2">F0542</strain>
    </source>
</reference>
<protein>
    <submittedName>
        <fullName evidence="1">Uncharacterized protein</fullName>
    </submittedName>
</protein>
<evidence type="ECO:0000313" key="1">
    <source>
        <dbReference type="EMBL" id="ERH25535.1"/>
    </source>
</evidence>
<keyword evidence="2" id="KW-1185">Reference proteome</keyword>
<accession>U1QCN6</accession>